<keyword evidence="1" id="KW-0723">Serine/threonine-protein kinase</keyword>
<dbReference type="GO" id="GO:0007165">
    <property type="term" value="P:signal transduction"/>
    <property type="evidence" value="ECO:0007669"/>
    <property type="project" value="TreeGrafter"/>
</dbReference>
<reference evidence="7" key="1">
    <citation type="submission" date="2023-08" db="EMBL/GenBank/DDBJ databases">
        <title>A de novo genome assembly of Solanum verrucosum Schlechtendal, a Mexican diploid species geographically isolated from the other diploid A-genome species in potato relatives.</title>
        <authorList>
            <person name="Hosaka K."/>
        </authorList>
    </citation>
    <scope>NUCLEOTIDE SEQUENCE</scope>
    <source>
        <tissue evidence="7">Young leaves</tissue>
    </source>
</reference>
<proteinExistence type="predicted"/>
<dbReference type="AlphaFoldDB" id="A0AAF0RBE9"/>
<feature type="non-terminal residue" evidence="7">
    <location>
        <position position="1"/>
    </location>
</feature>
<feature type="compositionally biased region" description="Basic and acidic residues" evidence="6">
    <location>
        <begin position="63"/>
        <end position="74"/>
    </location>
</feature>
<dbReference type="Proteomes" id="UP001234989">
    <property type="component" value="Chromosome 6"/>
</dbReference>
<evidence type="ECO:0000256" key="5">
    <source>
        <dbReference type="ARBA" id="ARBA00022840"/>
    </source>
</evidence>
<evidence type="ECO:0000256" key="3">
    <source>
        <dbReference type="ARBA" id="ARBA00022741"/>
    </source>
</evidence>
<dbReference type="GO" id="GO:0005524">
    <property type="term" value="F:ATP binding"/>
    <property type="evidence" value="ECO:0007669"/>
    <property type="project" value="UniProtKB-KW"/>
</dbReference>
<evidence type="ECO:0000313" key="7">
    <source>
        <dbReference type="EMBL" id="WMV35186.1"/>
    </source>
</evidence>
<sequence length="129" mass="14688">RKVFKGEYEFPPWFSPEAKKLISKLLVADPEKRITISAVTKIPWFIKEFSRSSSFSSIEENNTDQKQESKEPTKKVNFQIVCAKEFKVKMQGTSNGRKGKLSVMAEVFEVAPEVTIVEFSKSAGDTLEY</sequence>
<dbReference type="Gene3D" id="1.10.510.10">
    <property type="entry name" value="Transferase(Phosphotransferase) domain 1"/>
    <property type="match status" value="1"/>
</dbReference>
<organism evidence="7 8">
    <name type="scientific">Solanum verrucosum</name>
    <dbReference type="NCBI Taxonomy" id="315347"/>
    <lineage>
        <taxon>Eukaryota</taxon>
        <taxon>Viridiplantae</taxon>
        <taxon>Streptophyta</taxon>
        <taxon>Embryophyta</taxon>
        <taxon>Tracheophyta</taxon>
        <taxon>Spermatophyta</taxon>
        <taxon>Magnoliopsida</taxon>
        <taxon>eudicotyledons</taxon>
        <taxon>Gunneridae</taxon>
        <taxon>Pentapetalae</taxon>
        <taxon>asterids</taxon>
        <taxon>lamiids</taxon>
        <taxon>Solanales</taxon>
        <taxon>Solanaceae</taxon>
        <taxon>Solanoideae</taxon>
        <taxon>Solaneae</taxon>
        <taxon>Solanum</taxon>
    </lineage>
</organism>
<dbReference type="GO" id="GO:0004674">
    <property type="term" value="F:protein serine/threonine kinase activity"/>
    <property type="evidence" value="ECO:0007669"/>
    <property type="project" value="UniProtKB-KW"/>
</dbReference>
<keyword evidence="2" id="KW-0808">Transferase</keyword>
<gene>
    <name evidence="7" type="ORF">MTR67_028571</name>
</gene>
<accession>A0AAF0RBE9</accession>
<evidence type="ECO:0000313" key="8">
    <source>
        <dbReference type="Proteomes" id="UP001234989"/>
    </source>
</evidence>
<dbReference type="PANTHER" id="PTHR43895:SF162">
    <property type="entry name" value="CBL-INTERACTING SERINE_THREONINE-PROTEIN KINASE 25"/>
    <property type="match status" value="1"/>
</dbReference>
<keyword evidence="5" id="KW-0067">ATP-binding</keyword>
<dbReference type="SUPFAM" id="SSF56112">
    <property type="entry name" value="Protein kinase-like (PK-like)"/>
    <property type="match status" value="1"/>
</dbReference>
<dbReference type="Gene3D" id="3.30.310.80">
    <property type="entry name" value="Kinase associated domain 1, KA1"/>
    <property type="match status" value="1"/>
</dbReference>
<evidence type="ECO:0000256" key="4">
    <source>
        <dbReference type="ARBA" id="ARBA00022777"/>
    </source>
</evidence>
<dbReference type="EMBL" id="CP133617">
    <property type="protein sequence ID" value="WMV35186.1"/>
    <property type="molecule type" value="Genomic_DNA"/>
</dbReference>
<keyword evidence="3" id="KW-0547">Nucleotide-binding</keyword>
<evidence type="ECO:0000256" key="1">
    <source>
        <dbReference type="ARBA" id="ARBA00022527"/>
    </source>
</evidence>
<keyword evidence="4" id="KW-0418">Kinase</keyword>
<evidence type="ECO:0000256" key="6">
    <source>
        <dbReference type="SAM" id="MobiDB-lite"/>
    </source>
</evidence>
<dbReference type="InterPro" id="IPR011009">
    <property type="entry name" value="Kinase-like_dom_sf"/>
</dbReference>
<protein>
    <submittedName>
        <fullName evidence="7">Uncharacterized protein</fullName>
    </submittedName>
</protein>
<feature type="region of interest" description="Disordered" evidence="6">
    <location>
        <begin position="53"/>
        <end position="74"/>
    </location>
</feature>
<keyword evidence="8" id="KW-1185">Reference proteome</keyword>
<name>A0AAF0RBE9_SOLVR</name>
<dbReference type="PANTHER" id="PTHR43895">
    <property type="entry name" value="CALCIUM/CALMODULIN-DEPENDENT PROTEIN KINASE KINASE-RELATED"/>
    <property type="match status" value="1"/>
</dbReference>
<evidence type="ECO:0000256" key="2">
    <source>
        <dbReference type="ARBA" id="ARBA00022679"/>
    </source>
</evidence>
<feature type="non-terminal residue" evidence="7">
    <location>
        <position position="129"/>
    </location>
</feature>